<reference evidence="1" key="1">
    <citation type="submission" date="2023-03" db="EMBL/GenBank/DDBJ databases">
        <title>Massive genome expansion in bonnet fungi (Mycena s.s.) driven by repeated elements and novel gene families across ecological guilds.</title>
        <authorList>
            <consortium name="Lawrence Berkeley National Laboratory"/>
            <person name="Harder C.B."/>
            <person name="Miyauchi S."/>
            <person name="Viragh M."/>
            <person name="Kuo A."/>
            <person name="Thoen E."/>
            <person name="Andreopoulos B."/>
            <person name="Lu D."/>
            <person name="Skrede I."/>
            <person name="Drula E."/>
            <person name="Henrissat B."/>
            <person name="Morin E."/>
            <person name="Kohler A."/>
            <person name="Barry K."/>
            <person name="LaButti K."/>
            <person name="Morin E."/>
            <person name="Salamov A."/>
            <person name="Lipzen A."/>
            <person name="Mereny Z."/>
            <person name="Hegedus B."/>
            <person name="Baldrian P."/>
            <person name="Stursova M."/>
            <person name="Weitz H."/>
            <person name="Taylor A."/>
            <person name="Grigoriev I.V."/>
            <person name="Nagy L.G."/>
            <person name="Martin F."/>
            <person name="Kauserud H."/>
        </authorList>
    </citation>
    <scope>NUCLEOTIDE SEQUENCE</scope>
    <source>
        <strain evidence="1">CBHHK067</strain>
    </source>
</reference>
<sequence length="474" mass="52331">MVTWIWSRPSAYQWLPVPASTPGSPATWSGPAKGTSRRRRCILLAALPLGPPDWTALREWQAALPQHDLELPFPEGRTGRYVKFSNEARMLGWNNCFNEELMNAYLAHSSRRAYVFSPYIWAPEHYPWPPEQHRPGEETFILTPLPALIGGPCQAAPGPRVCPSSERRVIRTPEVKPALADKDGAEVFARWVEVLGGAEELCIEVVPPEYGSGEDSFPQTFDLGLWGSKRIVSLWDGFSKSPVSRLLGPSPIVASALVRNEYLFGAAIDDPLAGTLAVHLRRGDYVTHCANLAGWGSGFYSWAQLPFLLDKFDPTHDGSDAGKEAKRVDMMRRCLPTVEELVARIGAVRNDYYANATSSSSIEPPSAADKRVPTPKASKLDTLYLLTNEPPRSAYLVSLTAALKKDGWRKIINGGDREERMRLDAEQTEVGGAVDMEVGRRAGVFLGNGWSSFTSNIIHQRLVDGRAPVSVRLL</sequence>
<evidence type="ECO:0000313" key="2">
    <source>
        <dbReference type="Proteomes" id="UP001221757"/>
    </source>
</evidence>
<keyword evidence="2" id="KW-1185">Reference proteome</keyword>
<comment type="caution">
    <text evidence="1">The sequence shown here is derived from an EMBL/GenBank/DDBJ whole genome shotgun (WGS) entry which is preliminary data.</text>
</comment>
<organism evidence="1 2">
    <name type="scientific">Mycena rosella</name>
    <name type="common">Pink bonnet</name>
    <name type="synonym">Agaricus rosellus</name>
    <dbReference type="NCBI Taxonomy" id="1033263"/>
    <lineage>
        <taxon>Eukaryota</taxon>
        <taxon>Fungi</taxon>
        <taxon>Dikarya</taxon>
        <taxon>Basidiomycota</taxon>
        <taxon>Agaricomycotina</taxon>
        <taxon>Agaricomycetes</taxon>
        <taxon>Agaricomycetidae</taxon>
        <taxon>Agaricales</taxon>
        <taxon>Marasmiineae</taxon>
        <taxon>Mycenaceae</taxon>
        <taxon>Mycena</taxon>
    </lineage>
</organism>
<dbReference type="Gene3D" id="3.40.50.11350">
    <property type="match status" value="1"/>
</dbReference>
<evidence type="ECO:0000313" key="1">
    <source>
        <dbReference type="EMBL" id="KAJ7681472.1"/>
    </source>
</evidence>
<name>A0AAD7D6D2_MYCRO</name>
<accession>A0AAD7D6D2</accession>
<dbReference type="AlphaFoldDB" id="A0AAD7D6D2"/>
<protein>
    <submittedName>
        <fullName evidence="1">Uncharacterized protein</fullName>
    </submittedName>
</protein>
<dbReference type="CDD" id="cd11296">
    <property type="entry name" value="O-FucT_like"/>
    <property type="match status" value="1"/>
</dbReference>
<dbReference type="EMBL" id="JARKIE010000117">
    <property type="protein sequence ID" value="KAJ7681472.1"/>
    <property type="molecule type" value="Genomic_DNA"/>
</dbReference>
<gene>
    <name evidence="1" type="ORF">B0H17DRAFT_1170164</name>
</gene>
<dbReference type="Proteomes" id="UP001221757">
    <property type="component" value="Unassembled WGS sequence"/>
</dbReference>
<proteinExistence type="predicted"/>